<evidence type="ECO:0000256" key="1">
    <source>
        <dbReference type="SAM" id="Phobius"/>
    </source>
</evidence>
<dbReference type="EMBL" id="BAAAGF010000002">
    <property type="protein sequence ID" value="GAA0742898.1"/>
    <property type="molecule type" value="Genomic_DNA"/>
</dbReference>
<dbReference type="Pfam" id="PF20335">
    <property type="entry name" value="DUF6630"/>
    <property type="match status" value="1"/>
</dbReference>
<dbReference type="InterPro" id="IPR046582">
    <property type="entry name" value="DUF6630"/>
</dbReference>
<gene>
    <name evidence="3" type="ORF">GCM10009431_15450</name>
</gene>
<feature type="transmembrane region" description="Helical" evidence="1">
    <location>
        <begin position="6"/>
        <end position="23"/>
    </location>
</feature>
<evidence type="ECO:0000313" key="4">
    <source>
        <dbReference type="Proteomes" id="UP001500736"/>
    </source>
</evidence>
<keyword evidence="4" id="KW-1185">Reference proteome</keyword>
<organism evidence="3 4">
    <name type="scientific">Gaetbulibacter jejuensis</name>
    <dbReference type="NCBI Taxonomy" id="584607"/>
    <lineage>
        <taxon>Bacteria</taxon>
        <taxon>Pseudomonadati</taxon>
        <taxon>Bacteroidota</taxon>
        <taxon>Flavobacteriia</taxon>
        <taxon>Flavobacteriales</taxon>
        <taxon>Flavobacteriaceae</taxon>
        <taxon>Gaetbulibacter</taxon>
    </lineage>
</organism>
<protein>
    <recommendedName>
        <fullName evidence="2">DUF6630 domain-containing protein</fullName>
    </recommendedName>
</protein>
<evidence type="ECO:0000313" key="3">
    <source>
        <dbReference type="EMBL" id="GAA0742898.1"/>
    </source>
</evidence>
<dbReference type="Proteomes" id="UP001500736">
    <property type="component" value="Unassembled WGS sequence"/>
</dbReference>
<sequence>MELKYTIKIIIAVIIISATLYSYRKRKIENKTTPNGLNKKEPSVFISNEKKKESLEYLYKCIDITINHEDAKKLKSFIAEKVKKENQTINWDIKEEFINQEIINFQYYQNVYFYGCLDWKESSDVLEKYIKTALKSNFNIDIDFKDILNTDEDKTIHHAFEKYENALNDRGIALRDVDINSDSYQIVLIKKDNLTQFTSLIEKIGFKVRKIEWGNSLSSD</sequence>
<keyword evidence="1" id="KW-0472">Membrane</keyword>
<reference evidence="3 4" key="1">
    <citation type="journal article" date="2019" name="Int. J. Syst. Evol. Microbiol.">
        <title>The Global Catalogue of Microorganisms (GCM) 10K type strain sequencing project: providing services to taxonomists for standard genome sequencing and annotation.</title>
        <authorList>
            <consortium name="The Broad Institute Genomics Platform"/>
            <consortium name="The Broad Institute Genome Sequencing Center for Infectious Disease"/>
            <person name="Wu L."/>
            <person name="Ma J."/>
        </authorList>
    </citation>
    <scope>NUCLEOTIDE SEQUENCE [LARGE SCALE GENOMIC DNA]</scope>
    <source>
        <strain evidence="3 4">JCM 15976</strain>
    </source>
</reference>
<keyword evidence="1" id="KW-0812">Transmembrane</keyword>
<keyword evidence="1" id="KW-1133">Transmembrane helix</keyword>
<comment type="caution">
    <text evidence="3">The sequence shown here is derived from an EMBL/GenBank/DDBJ whole genome shotgun (WGS) entry which is preliminary data.</text>
</comment>
<accession>A0ABN1JMI7</accession>
<feature type="domain" description="DUF6630" evidence="2">
    <location>
        <begin position="99"/>
        <end position="209"/>
    </location>
</feature>
<name>A0ABN1JMI7_9FLAO</name>
<dbReference type="RefSeq" id="WP_343797190.1">
    <property type="nucleotide sequence ID" value="NZ_BAAAGF010000002.1"/>
</dbReference>
<evidence type="ECO:0000259" key="2">
    <source>
        <dbReference type="Pfam" id="PF20335"/>
    </source>
</evidence>
<proteinExistence type="predicted"/>